<keyword evidence="4 6" id="KW-0251">Elongation factor</keyword>
<accession>A0A4D6Y2E9</accession>
<dbReference type="Proteomes" id="UP000298566">
    <property type="component" value="Chromosome"/>
</dbReference>
<sequence length="268" mass="30390">MKVISARLIKQLRIQTGAGIVDCKNALIETKGDIDKSIDFLRKLGRVKALNKQSCVTSHGSIFISGNKKRFAMLELNCETDFVSKEHNFISFGKDIVNNAITIEKNDYISLKKLFEEKRIDLISKVNENIVIRRIAVLNGNNVNSYLHHNRIGVLLKTTSCNDMTLVKNIAMHIAASKPEYLRPDLIPSDIIEREYNIQLELASRSKKSEFIIEKIAKGRMTKFANERSLLGQAFILNPHKTVGDIIIENNIDIVSFVRFEIGEFISN</sequence>
<evidence type="ECO:0000256" key="2">
    <source>
        <dbReference type="ARBA" id="ARBA00016956"/>
    </source>
</evidence>
<evidence type="ECO:0000256" key="1">
    <source>
        <dbReference type="ARBA" id="ARBA00005532"/>
    </source>
</evidence>
<dbReference type="CDD" id="cd14275">
    <property type="entry name" value="UBA_EF-Ts"/>
    <property type="match status" value="1"/>
</dbReference>
<keyword evidence="3 6" id="KW-0963">Cytoplasm</keyword>
<dbReference type="Gene3D" id="1.10.286.20">
    <property type="match status" value="1"/>
</dbReference>
<protein>
    <recommendedName>
        <fullName evidence="2 6">Elongation factor Ts</fullName>
        <shortName evidence="6">EF-Ts</shortName>
    </recommendedName>
</protein>
<dbReference type="SUPFAM" id="SSF54713">
    <property type="entry name" value="Elongation factor Ts (EF-Ts), dimerisation domain"/>
    <property type="match status" value="1"/>
</dbReference>
<evidence type="ECO:0000256" key="3">
    <source>
        <dbReference type="ARBA" id="ARBA00022490"/>
    </source>
</evidence>
<evidence type="ECO:0000256" key="7">
    <source>
        <dbReference type="RuleBase" id="RU000642"/>
    </source>
</evidence>
<dbReference type="InterPro" id="IPR009060">
    <property type="entry name" value="UBA-like_sf"/>
</dbReference>
<dbReference type="GO" id="GO:0005737">
    <property type="term" value="C:cytoplasm"/>
    <property type="evidence" value="ECO:0007669"/>
    <property type="project" value="UniProtKB-SubCell"/>
</dbReference>
<dbReference type="Gene3D" id="1.10.8.10">
    <property type="entry name" value="DNA helicase RuvA subunit, C-terminal domain"/>
    <property type="match status" value="1"/>
</dbReference>
<reference evidence="10 11" key="1">
    <citation type="submission" date="2018-10" db="EMBL/GenBank/DDBJ databases">
        <title>Comparative functional genomics of the obligate endosymbiont Buchnera aphidicola.</title>
        <authorList>
            <person name="Chong R.A."/>
        </authorList>
    </citation>
    <scope>NUCLEOTIDE SEQUENCE [LARGE SCALE GENOMIC DNA]</scope>
    <source>
        <strain evidence="10 11">Mrh</strain>
    </source>
</reference>
<evidence type="ECO:0000313" key="11">
    <source>
        <dbReference type="Proteomes" id="UP000298566"/>
    </source>
</evidence>
<dbReference type="AlphaFoldDB" id="A0A4D6Y2E9"/>
<name>A0A4D6Y2E9_BUCMH</name>
<dbReference type="SUPFAM" id="SSF46934">
    <property type="entry name" value="UBA-like"/>
    <property type="match status" value="1"/>
</dbReference>
<dbReference type="PANTHER" id="PTHR11741">
    <property type="entry name" value="ELONGATION FACTOR TS"/>
    <property type="match status" value="1"/>
</dbReference>
<proteinExistence type="inferred from homology"/>
<dbReference type="HAMAP" id="MF_00050">
    <property type="entry name" value="EF_Ts"/>
    <property type="match status" value="1"/>
</dbReference>
<evidence type="ECO:0000256" key="8">
    <source>
        <dbReference type="RuleBase" id="RU000643"/>
    </source>
</evidence>
<feature type="domain" description="Translation elongation factor EFTs/EF1B dimerisation" evidence="9">
    <location>
        <begin position="72"/>
        <end position="264"/>
    </location>
</feature>
<dbReference type="FunFam" id="1.10.8.10:FF:000001">
    <property type="entry name" value="Elongation factor Ts"/>
    <property type="match status" value="1"/>
</dbReference>
<dbReference type="PANTHER" id="PTHR11741:SF0">
    <property type="entry name" value="ELONGATION FACTOR TS, MITOCHONDRIAL"/>
    <property type="match status" value="1"/>
</dbReference>
<dbReference type="EMBL" id="CP033004">
    <property type="protein sequence ID" value="QCI23247.1"/>
    <property type="molecule type" value="Genomic_DNA"/>
</dbReference>
<evidence type="ECO:0000256" key="4">
    <source>
        <dbReference type="ARBA" id="ARBA00022768"/>
    </source>
</evidence>
<dbReference type="Gene3D" id="3.30.479.20">
    <property type="entry name" value="Elongation factor Ts, dimerisation domain"/>
    <property type="match status" value="2"/>
</dbReference>
<dbReference type="InterPro" id="IPR014039">
    <property type="entry name" value="Transl_elong_EFTs/EF1B_dimer"/>
</dbReference>
<keyword evidence="5 6" id="KW-0648">Protein biosynthesis</keyword>
<evidence type="ECO:0000256" key="5">
    <source>
        <dbReference type="ARBA" id="ARBA00022917"/>
    </source>
</evidence>
<evidence type="ECO:0000313" key="10">
    <source>
        <dbReference type="EMBL" id="QCI23247.1"/>
    </source>
</evidence>
<gene>
    <name evidence="6" type="primary">tsf</name>
    <name evidence="10" type="ORF">D9V73_01095</name>
</gene>
<organism evidence="10 11">
    <name type="scientific">Buchnera aphidicola subsp. Melaphis rhois</name>
    <dbReference type="NCBI Taxonomy" id="118103"/>
    <lineage>
        <taxon>Bacteria</taxon>
        <taxon>Pseudomonadati</taxon>
        <taxon>Pseudomonadota</taxon>
        <taxon>Gammaproteobacteria</taxon>
        <taxon>Enterobacterales</taxon>
        <taxon>Erwiniaceae</taxon>
        <taxon>Buchnera</taxon>
    </lineage>
</organism>
<dbReference type="NCBIfam" id="TIGR00116">
    <property type="entry name" value="tsf"/>
    <property type="match status" value="1"/>
</dbReference>
<dbReference type="InterPro" id="IPR001816">
    <property type="entry name" value="Transl_elong_EFTs/EF1B"/>
</dbReference>
<dbReference type="PROSITE" id="PS01127">
    <property type="entry name" value="EF_TS_2"/>
    <property type="match status" value="1"/>
</dbReference>
<feature type="region of interest" description="Involved in Mg(2+) ion dislocation from EF-Tu" evidence="6">
    <location>
        <begin position="80"/>
        <end position="83"/>
    </location>
</feature>
<dbReference type="PROSITE" id="PS01126">
    <property type="entry name" value="EF_TS_1"/>
    <property type="match status" value="1"/>
</dbReference>
<comment type="function">
    <text evidence="6 7">Associates with the EF-Tu.GDP complex and induces the exchange of GDP to GTP. It remains bound to the aminoacyl-tRNA.EF-Tu.GTP complex up to the GTP hydrolysis stage on the ribosome.</text>
</comment>
<dbReference type="GO" id="GO:0003746">
    <property type="term" value="F:translation elongation factor activity"/>
    <property type="evidence" value="ECO:0007669"/>
    <property type="project" value="UniProtKB-UniRule"/>
</dbReference>
<comment type="similarity">
    <text evidence="1 6 7">Belongs to the EF-Ts family.</text>
</comment>
<evidence type="ECO:0000256" key="6">
    <source>
        <dbReference type="HAMAP-Rule" id="MF_00050"/>
    </source>
</evidence>
<evidence type="ECO:0000259" key="9">
    <source>
        <dbReference type="Pfam" id="PF00889"/>
    </source>
</evidence>
<dbReference type="InterPro" id="IPR036402">
    <property type="entry name" value="EF-Ts_dimer_sf"/>
</dbReference>
<dbReference type="RefSeq" id="WP_158336448.1">
    <property type="nucleotide sequence ID" value="NZ_CP033004.1"/>
</dbReference>
<comment type="subcellular location">
    <subcellularLocation>
        <location evidence="6 8">Cytoplasm</location>
    </subcellularLocation>
</comment>
<dbReference type="OrthoDB" id="9808348at2"/>
<dbReference type="InterPro" id="IPR018101">
    <property type="entry name" value="Transl_elong_Ts_CS"/>
</dbReference>
<dbReference type="Pfam" id="PF00889">
    <property type="entry name" value="EF_TS"/>
    <property type="match status" value="1"/>
</dbReference>